<accession>A0AAD7M8I1</accession>
<dbReference type="EMBL" id="JARKIE010000008">
    <property type="protein sequence ID" value="KAJ7705584.1"/>
    <property type="molecule type" value="Genomic_DNA"/>
</dbReference>
<name>A0AAD7M8I1_MYCRO</name>
<gene>
    <name evidence="1" type="ORF">B0H17DRAFT_1038360</name>
</gene>
<keyword evidence="2" id="KW-1185">Reference proteome</keyword>
<evidence type="ECO:0000313" key="2">
    <source>
        <dbReference type="Proteomes" id="UP001221757"/>
    </source>
</evidence>
<dbReference type="InterPro" id="IPR009218">
    <property type="entry name" value="HD_phosphohydro"/>
</dbReference>
<sequence length="220" mass="24813">MLSCATEGRFKQIVSTVDPNINDEITRLMAQELQSRYSEPQRAYHTPDHIAYMLNALDLAGDPVHPTIELAIWFHDCVYDPIKGGPWNEKESIRVWEDFADSTQSRAMADLKPSVSALIQATILHQLPDVLPEGLNASQVAVFLDLDMGILGESPEVYAKYAQQIRQEYSHYSAEAYRLGRAKVLESFLLHERIFLGPGKEAMEQQARENIRGEIIGLTV</sequence>
<organism evidence="1 2">
    <name type="scientific">Mycena rosella</name>
    <name type="common">Pink bonnet</name>
    <name type="synonym">Agaricus rosellus</name>
    <dbReference type="NCBI Taxonomy" id="1033263"/>
    <lineage>
        <taxon>Eukaryota</taxon>
        <taxon>Fungi</taxon>
        <taxon>Dikarya</taxon>
        <taxon>Basidiomycota</taxon>
        <taxon>Agaricomycotina</taxon>
        <taxon>Agaricomycetes</taxon>
        <taxon>Agaricomycetidae</taxon>
        <taxon>Agaricales</taxon>
        <taxon>Marasmiineae</taxon>
        <taxon>Mycenaceae</taxon>
        <taxon>Mycena</taxon>
    </lineage>
</organism>
<evidence type="ECO:0008006" key="3">
    <source>
        <dbReference type="Google" id="ProtNLM"/>
    </source>
</evidence>
<comment type="caution">
    <text evidence="1">The sequence shown here is derived from an EMBL/GenBank/DDBJ whole genome shotgun (WGS) entry which is preliminary data.</text>
</comment>
<dbReference type="Proteomes" id="UP001221757">
    <property type="component" value="Unassembled WGS sequence"/>
</dbReference>
<dbReference type="PIRSF" id="PIRSF035170">
    <property type="entry name" value="HD_phosphohydro"/>
    <property type="match status" value="1"/>
</dbReference>
<dbReference type="SUPFAM" id="SSF109604">
    <property type="entry name" value="HD-domain/PDEase-like"/>
    <property type="match status" value="1"/>
</dbReference>
<evidence type="ECO:0000313" key="1">
    <source>
        <dbReference type="EMBL" id="KAJ7705584.1"/>
    </source>
</evidence>
<dbReference type="AlphaFoldDB" id="A0AAD7M8I1"/>
<dbReference type="PANTHER" id="PTHR21174:SF0">
    <property type="entry name" value="HD PHOSPHOHYDROLASE FAMILY PROTEIN-RELATED"/>
    <property type="match status" value="1"/>
</dbReference>
<proteinExistence type="predicted"/>
<dbReference type="PANTHER" id="PTHR21174">
    <property type="match status" value="1"/>
</dbReference>
<protein>
    <recommendedName>
        <fullName evidence="3">HD domain-containing protein</fullName>
    </recommendedName>
</protein>
<reference evidence="1" key="1">
    <citation type="submission" date="2023-03" db="EMBL/GenBank/DDBJ databases">
        <title>Massive genome expansion in bonnet fungi (Mycena s.s.) driven by repeated elements and novel gene families across ecological guilds.</title>
        <authorList>
            <consortium name="Lawrence Berkeley National Laboratory"/>
            <person name="Harder C.B."/>
            <person name="Miyauchi S."/>
            <person name="Viragh M."/>
            <person name="Kuo A."/>
            <person name="Thoen E."/>
            <person name="Andreopoulos B."/>
            <person name="Lu D."/>
            <person name="Skrede I."/>
            <person name="Drula E."/>
            <person name="Henrissat B."/>
            <person name="Morin E."/>
            <person name="Kohler A."/>
            <person name="Barry K."/>
            <person name="LaButti K."/>
            <person name="Morin E."/>
            <person name="Salamov A."/>
            <person name="Lipzen A."/>
            <person name="Mereny Z."/>
            <person name="Hegedus B."/>
            <person name="Baldrian P."/>
            <person name="Stursova M."/>
            <person name="Weitz H."/>
            <person name="Taylor A."/>
            <person name="Grigoriev I.V."/>
            <person name="Nagy L.G."/>
            <person name="Martin F."/>
            <person name="Kauserud H."/>
        </authorList>
    </citation>
    <scope>NUCLEOTIDE SEQUENCE</scope>
    <source>
        <strain evidence="1">CBHHK067</strain>
    </source>
</reference>